<evidence type="ECO:0000313" key="2">
    <source>
        <dbReference type="Proteomes" id="UP001156690"/>
    </source>
</evidence>
<name>A0AAV5NXE8_9VIBR</name>
<comment type="caution">
    <text evidence="1">The sequence shown here is derived from an EMBL/GenBank/DDBJ whole genome shotgun (WGS) entry which is preliminary data.</text>
</comment>
<organism evidence="1 2">
    <name type="scientific">Vibrio penaeicida</name>
    <dbReference type="NCBI Taxonomy" id="104609"/>
    <lineage>
        <taxon>Bacteria</taxon>
        <taxon>Pseudomonadati</taxon>
        <taxon>Pseudomonadota</taxon>
        <taxon>Gammaproteobacteria</taxon>
        <taxon>Vibrionales</taxon>
        <taxon>Vibrionaceae</taxon>
        <taxon>Vibrio</taxon>
    </lineage>
</organism>
<dbReference type="Proteomes" id="UP001156690">
    <property type="component" value="Unassembled WGS sequence"/>
</dbReference>
<protein>
    <recommendedName>
        <fullName evidence="3">Lipoprotein</fullName>
    </recommendedName>
</protein>
<dbReference type="PROSITE" id="PS51257">
    <property type="entry name" value="PROKAR_LIPOPROTEIN"/>
    <property type="match status" value="1"/>
</dbReference>
<accession>A0AAV5NXE8</accession>
<evidence type="ECO:0000313" key="1">
    <source>
        <dbReference type="EMBL" id="GLQ74984.1"/>
    </source>
</evidence>
<dbReference type="EMBL" id="BSNX01000067">
    <property type="protein sequence ID" value="GLQ74984.1"/>
    <property type="molecule type" value="Genomic_DNA"/>
</dbReference>
<keyword evidence="2" id="KW-1185">Reference proteome</keyword>
<dbReference type="AlphaFoldDB" id="A0AAV5NXE8"/>
<sequence length="185" mass="20153">MNKLTSCAALVSSIVLVSGCQTTKLADPVGNGAALVPVVVYMSNTVKYPCHAISFAFGDDSRRFYTNLEELKELEDGDYSQYGGYGLLTDIPPGDYSITEARCHMQPGYLINGTSTYMAFPITLDVTITPNTVQLVNGGILGHGATDTRSRFDVKWYDWGDEGGQFALNMFLQQADLPDGWTIAK</sequence>
<evidence type="ECO:0008006" key="3">
    <source>
        <dbReference type="Google" id="ProtNLM"/>
    </source>
</evidence>
<gene>
    <name evidence="1" type="ORF">GCM10007932_43460</name>
</gene>
<dbReference type="RefSeq" id="WP_126605962.1">
    <property type="nucleotide sequence ID" value="NZ_AP025144.1"/>
</dbReference>
<proteinExistence type="predicted"/>
<reference evidence="2" key="1">
    <citation type="journal article" date="2019" name="Int. J. Syst. Evol. Microbiol.">
        <title>The Global Catalogue of Microorganisms (GCM) 10K type strain sequencing project: providing services to taxonomists for standard genome sequencing and annotation.</title>
        <authorList>
            <consortium name="The Broad Institute Genomics Platform"/>
            <consortium name="The Broad Institute Genome Sequencing Center for Infectious Disease"/>
            <person name="Wu L."/>
            <person name="Ma J."/>
        </authorList>
    </citation>
    <scope>NUCLEOTIDE SEQUENCE [LARGE SCALE GENOMIC DNA]</scope>
    <source>
        <strain evidence="2">NBRC 15640</strain>
    </source>
</reference>